<evidence type="ECO:0000256" key="1">
    <source>
        <dbReference type="SAM" id="SignalP"/>
    </source>
</evidence>
<gene>
    <name evidence="2" type="ORF">SAMN04488503_2159</name>
</gene>
<dbReference type="Proteomes" id="UP000198324">
    <property type="component" value="Unassembled WGS sequence"/>
</dbReference>
<evidence type="ECO:0000313" key="3">
    <source>
        <dbReference type="Proteomes" id="UP000198324"/>
    </source>
</evidence>
<accession>A0A239ASL3</accession>
<dbReference type="AlphaFoldDB" id="A0A239ASL3"/>
<feature type="chain" id="PRO_5013144973" description="Lipoprotein" evidence="1">
    <location>
        <begin position="21"/>
        <end position="235"/>
    </location>
</feature>
<protein>
    <recommendedName>
        <fullName evidence="4">Lipoprotein</fullName>
    </recommendedName>
</protein>
<dbReference type="RefSeq" id="WP_089274377.1">
    <property type="nucleotide sequence ID" value="NZ_FZOC01000004.1"/>
</dbReference>
<keyword evidence="3" id="KW-1185">Reference proteome</keyword>
<name>A0A239ASL3_9BACT</name>
<proteinExistence type="predicted"/>
<keyword evidence="1" id="KW-0732">Signal</keyword>
<reference evidence="2 3" key="1">
    <citation type="submission" date="2017-06" db="EMBL/GenBank/DDBJ databases">
        <authorList>
            <person name="Kim H.J."/>
            <person name="Triplett B.A."/>
        </authorList>
    </citation>
    <scope>NUCLEOTIDE SEQUENCE [LARGE SCALE GENOMIC DNA]</scope>
    <source>
        <strain evidence="2 3">DSM 13116</strain>
    </source>
</reference>
<evidence type="ECO:0008006" key="4">
    <source>
        <dbReference type="Google" id="ProtNLM"/>
    </source>
</evidence>
<feature type="signal peptide" evidence="1">
    <location>
        <begin position="1"/>
        <end position="20"/>
    </location>
</feature>
<dbReference type="PROSITE" id="PS51257">
    <property type="entry name" value="PROKAR_LIPOPROTEIN"/>
    <property type="match status" value="1"/>
</dbReference>
<dbReference type="EMBL" id="FZOC01000004">
    <property type="protein sequence ID" value="SNR97968.1"/>
    <property type="molecule type" value="Genomic_DNA"/>
</dbReference>
<sequence length="235" mass="25296">MQRKLILAALAALSLLAGCAARDPNLVVKPLGEFGRAPADYTLRVNLYELDAKGRPVLAARDDASLRGFVTRTLAARGYTLKASGPARYDLDVHLLCGNMRTADMGLMSEELRLPQDSVGHGYSEQLHYWLPDSSQGVDGAELMGLHESAQRNRVAAGSSRPAQAMGRSAAGELEPDFCQGRVLVLLTPSGAAPLRQVFVDRDATEDCRAVAGCPADTCRTALEHALVELLERRL</sequence>
<organism evidence="2 3">
    <name type="scientific">Humidesulfovibrio mexicanus</name>
    <dbReference type="NCBI Taxonomy" id="147047"/>
    <lineage>
        <taxon>Bacteria</taxon>
        <taxon>Pseudomonadati</taxon>
        <taxon>Thermodesulfobacteriota</taxon>
        <taxon>Desulfovibrionia</taxon>
        <taxon>Desulfovibrionales</taxon>
        <taxon>Desulfovibrionaceae</taxon>
        <taxon>Humidesulfovibrio</taxon>
    </lineage>
</organism>
<evidence type="ECO:0000313" key="2">
    <source>
        <dbReference type="EMBL" id="SNR97968.1"/>
    </source>
</evidence>